<keyword evidence="2" id="KW-0964">Secreted</keyword>
<dbReference type="GO" id="GO:0005576">
    <property type="term" value="C:extracellular region"/>
    <property type="evidence" value="ECO:0007669"/>
    <property type="project" value="UniProtKB-SubCell"/>
</dbReference>
<feature type="domain" description="Hemicentin/VWA7 galactose-binding" evidence="7">
    <location>
        <begin position="511"/>
        <end position="600"/>
    </location>
</feature>
<accession>A0A8B7AP70</accession>
<dbReference type="InterPro" id="IPR057615">
    <property type="entry name" value="Ig_VWA7"/>
</dbReference>
<dbReference type="RefSeq" id="XP_007949534.1">
    <property type="nucleotide sequence ID" value="XM_007951343.1"/>
</dbReference>
<dbReference type="InterPro" id="IPR036465">
    <property type="entry name" value="vWFA_dom_sf"/>
</dbReference>
<dbReference type="GeneID" id="103205932"/>
<evidence type="ECO:0000259" key="10">
    <source>
        <dbReference type="Pfam" id="PF25106"/>
    </source>
</evidence>
<evidence type="ECO:0000256" key="3">
    <source>
        <dbReference type="ARBA" id="ARBA00022729"/>
    </source>
</evidence>
<dbReference type="PANTHER" id="PTHR14905">
    <property type="entry name" value="NG37"/>
    <property type="match status" value="1"/>
</dbReference>
<dbReference type="InterPro" id="IPR052577">
    <property type="entry name" value="VWA7"/>
</dbReference>
<organism evidence="12 13">
    <name type="scientific">Orycteropus afer afer</name>
    <dbReference type="NCBI Taxonomy" id="1230840"/>
    <lineage>
        <taxon>Eukaryota</taxon>
        <taxon>Metazoa</taxon>
        <taxon>Chordata</taxon>
        <taxon>Craniata</taxon>
        <taxon>Vertebrata</taxon>
        <taxon>Euteleostomi</taxon>
        <taxon>Mammalia</taxon>
        <taxon>Eutheria</taxon>
        <taxon>Afrotheria</taxon>
        <taxon>Tubulidentata</taxon>
        <taxon>Orycteropodidae</taxon>
        <taxon>Orycteropus</taxon>
    </lineage>
</organism>
<keyword evidence="3 6" id="KW-0732">Signal</keyword>
<dbReference type="Pfam" id="PF23619">
    <property type="entry name" value="Ig_VWA7"/>
    <property type="match status" value="1"/>
</dbReference>
<evidence type="ECO:0000259" key="11">
    <source>
        <dbReference type="Pfam" id="PF25107"/>
    </source>
</evidence>
<feature type="region of interest" description="Disordered" evidence="5">
    <location>
        <begin position="238"/>
        <end position="274"/>
    </location>
</feature>
<gene>
    <name evidence="13" type="primary">VWA7</name>
</gene>
<feature type="domain" description="VWA7 beta-sandwich" evidence="8">
    <location>
        <begin position="603"/>
        <end position="718"/>
    </location>
</feature>
<keyword evidence="12" id="KW-1185">Reference proteome</keyword>
<feature type="region of interest" description="Disordered" evidence="5">
    <location>
        <begin position="836"/>
        <end position="865"/>
    </location>
</feature>
<dbReference type="InterPro" id="IPR056862">
    <property type="entry name" value="VWA7_N"/>
</dbReference>
<dbReference type="SUPFAM" id="SSF53300">
    <property type="entry name" value="vWA-like"/>
    <property type="match status" value="1"/>
</dbReference>
<proteinExistence type="predicted"/>
<feature type="domain" description="Hemicentin-1-like von Willebrand factor A" evidence="10">
    <location>
        <begin position="316"/>
        <end position="484"/>
    </location>
</feature>
<protein>
    <submittedName>
        <fullName evidence="13">von Willebrand factor A domain-containing protein 7</fullName>
    </submittedName>
</protein>
<evidence type="ECO:0000256" key="6">
    <source>
        <dbReference type="SAM" id="SignalP"/>
    </source>
</evidence>
<dbReference type="PANTHER" id="PTHR14905:SF7">
    <property type="entry name" value="VON WILLEBRAND FACTOR A DOMAIN-CONTAINING PROTEIN 7"/>
    <property type="match status" value="1"/>
</dbReference>
<dbReference type="Pfam" id="PF23560">
    <property type="entry name" value="GBD_Hemicentin"/>
    <property type="match status" value="1"/>
</dbReference>
<evidence type="ECO:0000256" key="1">
    <source>
        <dbReference type="ARBA" id="ARBA00004613"/>
    </source>
</evidence>
<dbReference type="Pfam" id="PF25107">
    <property type="entry name" value="VWA7_N"/>
    <property type="match status" value="1"/>
</dbReference>
<feature type="domain" description="VWA7 Ig-like" evidence="9">
    <location>
        <begin position="724"/>
        <end position="827"/>
    </location>
</feature>
<feature type="compositionally biased region" description="Low complexity" evidence="5">
    <location>
        <begin position="836"/>
        <end position="857"/>
    </location>
</feature>
<comment type="subcellular location">
    <subcellularLocation>
        <location evidence="1">Secreted</location>
    </subcellularLocation>
</comment>
<evidence type="ECO:0000256" key="2">
    <source>
        <dbReference type="ARBA" id="ARBA00022525"/>
    </source>
</evidence>
<evidence type="ECO:0000256" key="4">
    <source>
        <dbReference type="ARBA" id="ARBA00023180"/>
    </source>
</evidence>
<keyword evidence="4" id="KW-0325">Glycoprotein</keyword>
<evidence type="ECO:0000259" key="8">
    <source>
        <dbReference type="Pfam" id="PF23610"/>
    </source>
</evidence>
<dbReference type="InterPro" id="IPR056475">
    <property type="entry name" value="GBD_Hemicentin/VWA7"/>
</dbReference>
<reference evidence="13" key="1">
    <citation type="submission" date="2025-08" db="UniProtKB">
        <authorList>
            <consortium name="RefSeq"/>
        </authorList>
    </citation>
    <scope>IDENTIFICATION</scope>
</reference>
<dbReference type="AlphaFoldDB" id="A0A8B7AP70"/>
<feature type="signal peptide" evidence="6">
    <location>
        <begin position="1"/>
        <end position="28"/>
    </location>
</feature>
<feature type="chain" id="PRO_5034272934" evidence="6">
    <location>
        <begin position="29"/>
        <end position="889"/>
    </location>
</feature>
<sequence>MLPVEVPPLHLDPSVLLLLQLLVPPTSAFFPNFWSLLAAPRSITHQDLTEEAALNVTLQLFLEQPPPGRPPLHLEDFLGRTLLADDLFAAYFGSGFPSRRFRAALGEVSRANAAQDFLPTSKNDPDLHFDAERLDQGRTRLVTALRETLVASRALDHTLSRQRLGAALHTLQDFYSHSNWVELGKEQPHPHLLWPRQELQSLAQASDPTCSNCEQLSCLGNLLDFRLLTSGYFGTHPPKPPGKCSHGGHFDRSSAQPPRGGINKDSTSPGFSPHHELHLQAAKLALLASIQAFSLLRSRLGDRDFSRLLDITPASSLSFVLDTTGSMGEEINAAKIQARHIVEQRRGSPMEPMHYVLVPFHDPGFGPVFTTSDPDSFWQELNEIHALGGGDEPEMCLSAVELALLHTPPLSDIFVFTDASPKDALLTNRVESLTQERRCRVTFLVTEDPSRVNIRARREVLSPLRFQPYESIALASGGEVIFTKDQHIQDVAAIVGESMADLVTLPLEPPVVVPGRLLIFSVDELLQRITVRIHGEISSFWIRNPAGVSQDQEEGEGPLGHTRRFGQFWIVTMNDPPQTGTWEIQVTAEGTPRVRVQAHTSLDFLFYFGISVEDVPHPGLYPLTQPVAGLQTQLLVEVTGTGNSGNHGPHFSHVILRGVPAGDELGRVPLEPTGPRERGFLAASLPPTLLSTPGPFSLELIGQDRAGQGLHRAALQPCTVAPVLLELSGPPHFLTPGSKAPLSLHIASFSGPQDLYLRTSVNPNFPLTSNLSRVHLGQNESAWGRLWLEVPDSAAPDSVVMVTVSAAGREASSMPPTHAFLRLLVLAPAPQDQFAASTRSSSPVSTTASSPTFSPSTLVTPSRAGGRMTDSPWWGTVGGVLLLFGLASW</sequence>
<evidence type="ECO:0000256" key="5">
    <source>
        <dbReference type="SAM" id="MobiDB-lite"/>
    </source>
</evidence>
<feature type="domain" description="VWA7 N-terminal" evidence="11">
    <location>
        <begin position="84"/>
        <end position="305"/>
    </location>
</feature>
<name>A0A8B7AP70_ORYAF</name>
<dbReference type="Gene3D" id="3.40.50.410">
    <property type="entry name" value="von Willebrand factor, type A domain"/>
    <property type="match status" value="1"/>
</dbReference>
<dbReference type="OrthoDB" id="301415at2759"/>
<dbReference type="InterPro" id="IPR057613">
    <property type="entry name" value="VWA7_4"/>
</dbReference>
<dbReference type="Pfam" id="PF23610">
    <property type="entry name" value="VWA7_4"/>
    <property type="match status" value="1"/>
</dbReference>
<evidence type="ECO:0000259" key="9">
    <source>
        <dbReference type="Pfam" id="PF23619"/>
    </source>
</evidence>
<evidence type="ECO:0000313" key="13">
    <source>
        <dbReference type="RefSeq" id="XP_007949534.1"/>
    </source>
</evidence>
<evidence type="ECO:0000313" key="12">
    <source>
        <dbReference type="Proteomes" id="UP000694850"/>
    </source>
</evidence>
<dbReference type="Proteomes" id="UP000694850">
    <property type="component" value="Unplaced"/>
</dbReference>
<evidence type="ECO:0000259" key="7">
    <source>
        <dbReference type="Pfam" id="PF23560"/>
    </source>
</evidence>
<dbReference type="Pfam" id="PF25106">
    <property type="entry name" value="VWA_4"/>
    <property type="match status" value="1"/>
</dbReference>
<dbReference type="InterPro" id="IPR056861">
    <property type="entry name" value="HMCN1-like_VWA"/>
</dbReference>
<dbReference type="CTD" id="80737"/>